<dbReference type="AlphaFoldDB" id="A0ABD1CJR3"/>
<comment type="caution">
    <text evidence="2">The sequence shown here is derived from an EMBL/GenBank/DDBJ whole genome shotgun (WGS) entry which is preliminary data.</text>
</comment>
<organism evidence="2 3">
    <name type="scientific">Culex pipiens pipiens</name>
    <name type="common">Northern house mosquito</name>
    <dbReference type="NCBI Taxonomy" id="38569"/>
    <lineage>
        <taxon>Eukaryota</taxon>
        <taxon>Metazoa</taxon>
        <taxon>Ecdysozoa</taxon>
        <taxon>Arthropoda</taxon>
        <taxon>Hexapoda</taxon>
        <taxon>Insecta</taxon>
        <taxon>Pterygota</taxon>
        <taxon>Neoptera</taxon>
        <taxon>Endopterygota</taxon>
        <taxon>Diptera</taxon>
        <taxon>Nematocera</taxon>
        <taxon>Culicoidea</taxon>
        <taxon>Culicidae</taxon>
        <taxon>Culicinae</taxon>
        <taxon>Culicini</taxon>
        <taxon>Culex</taxon>
        <taxon>Culex</taxon>
    </lineage>
</organism>
<name>A0ABD1CJR3_CULPP</name>
<sequence length="93" mass="9859">MNRPEPAEKADAVEMVQLPSYSAARNEGSTSREVQTEPVAEVDENSGKLPDGCASGLSWAPYGQWLELDQKTSCGNSAAAKSLGNFRIVDTAA</sequence>
<accession>A0ABD1CJR3</accession>
<proteinExistence type="predicted"/>
<evidence type="ECO:0000313" key="2">
    <source>
        <dbReference type="EMBL" id="KAL1376634.1"/>
    </source>
</evidence>
<gene>
    <name evidence="2" type="ORF">pipiens_016787</name>
</gene>
<evidence type="ECO:0000313" key="3">
    <source>
        <dbReference type="Proteomes" id="UP001562425"/>
    </source>
</evidence>
<feature type="region of interest" description="Disordered" evidence="1">
    <location>
        <begin position="21"/>
        <end position="50"/>
    </location>
</feature>
<dbReference type="Proteomes" id="UP001562425">
    <property type="component" value="Unassembled WGS sequence"/>
</dbReference>
<protein>
    <submittedName>
        <fullName evidence="2">Uncharacterized protein</fullName>
    </submittedName>
</protein>
<reference evidence="2 3" key="1">
    <citation type="submission" date="2024-05" db="EMBL/GenBank/DDBJ databases">
        <title>Culex pipiens pipiens assembly and annotation.</title>
        <authorList>
            <person name="Alout H."/>
            <person name="Durand T."/>
        </authorList>
    </citation>
    <scope>NUCLEOTIDE SEQUENCE [LARGE SCALE GENOMIC DNA]</scope>
    <source>
        <strain evidence="2">HA-2024</strain>
        <tissue evidence="2">Whole body</tissue>
    </source>
</reference>
<dbReference type="EMBL" id="JBEHCU010011522">
    <property type="protein sequence ID" value="KAL1376634.1"/>
    <property type="molecule type" value="Genomic_DNA"/>
</dbReference>
<keyword evidence="3" id="KW-1185">Reference proteome</keyword>
<evidence type="ECO:0000256" key="1">
    <source>
        <dbReference type="SAM" id="MobiDB-lite"/>
    </source>
</evidence>